<keyword evidence="3" id="KW-1185">Reference proteome</keyword>
<reference evidence="2" key="1">
    <citation type="submission" date="2021-06" db="EMBL/GenBank/DDBJ databases">
        <authorList>
            <person name="Kallberg Y."/>
            <person name="Tangrot J."/>
            <person name="Rosling A."/>
        </authorList>
    </citation>
    <scope>NUCLEOTIDE SEQUENCE</scope>
    <source>
        <strain evidence="2">MA453B</strain>
    </source>
</reference>
<accession>A0A9N9K020</accession>
<feature type="non-terminal residue" evidence="2">
    <location>
        <position position="1"/>
    </location>
</feature>
<evidence type="ECO:0000313" key="3">
    <source>
        <dbReference type="Proteomes" id="UP000789405"/>
    </source>
</evidence>
<evidence type="ECO:0000256" key="1">
    <source>
        <dbReference type="SAM" id="MobiDB-lite"/>
    </source>
</evidence>
<proteinExistence type="predicted"/>
<evidence type="ECO:0000313" key="2">
    <source>
        <dbReference type="EMBL" id="CAG8803956.1"/>
    </source>
</evidence>
<feature type="compositionally biased region" description="Polar residues" evidence="1">
    <location>
        <begin position="1"/>
        <end position="11"/>
    </location>
</feature>
<dbReference type="AlphaFoldDB" id="A0A9N9K020"/>
<protein>
    <submittedName>
        <fullName evidence="2">25725_t:CDS:1</fullName>
    </submittedName>
</protein>
<dbReference type="Proteomes" id="UP000789405">
    <property type="component" value="Unassembled WGS sequence"/>
</dbReference>
<dbReference type="EMBL" id="CAJVPY010038452">
    <property type="protein sequence ID" value="CAG8803956.1"/>
    <property type="molecule type" value="Genomic_DNA"/>
</dbReference>
<organism evidence="2 3">
    <name type="scientific">Dentiscutata erythropus</name>
    <dbReference type="NCBI Taxonomy" id="1348616"/>
    <lineage>
        <taxon>Eukaryota</taxon>
        <taxon>Fungi</taxon>
        <taxon>Fungi incertae sedis</taxon>
        <taxon>Mucoromycota</taxon>
        <taxon>Glomeromycotina</taxon>
        <taxon>Glomeromycetes</taxon>
        <taxon>Diversisporales</taxon>
        <taxon>Gigasporaceae</taxon>
        <taxon>Dentiscutata</taxon>
    </lineage>
</organism>
<name>A0A9N9K020_9GLOM</name>
<feature type="non-terminal residue" evidence="2">
    <location>
        <position position="51"/>
    </location>
</feature>
<gene>
    <name evidence="2" type="ORF">DERYTH_LOCUS24001</name>
</gene>
<feature type="region of interest" description="Disordered" evidence="1">
    <location>
        <begin position="1"/>
        <end position="26"/>
    </location>
</feature>
<feature type="compositionally biased region" description="Basic and acidic residues" evidence="1">
    <location>
        <begin position="12"/>
        <end position="23"/>
    </location>
</feature>
<sequence>PQVESGNNINEINKEDEASDPRSGDNLVEIGETKKYLIQKFASLVNKKLKP</sequence>
<comment type="caution">
    <text evidence="2">The sequence shown here is derived from an EMBL/GenBank/DDBJ whole genome shotgun (WGS) entry which is preliminary data.</text>
</comment>